<dbReference type="NCBIfam" id="TIGR01351">
    <property type="entry name" value="adk"/>
    <property type="match status" value="1"/>
</dbReference>
<protein>
    <recommendedName>
        <fullName evidence="5 7">Adenylate kinase</fullName>
        <shortName evidence="5">AK</shortName>
        <ecNumber evidence="5 7">2.7.4.3</ecNumber>
    </recommendedName>
    <alternativeName>
        <fullName evidence="5">ATP-AMP transphosphorylase</fullName>
    </alternativeName>
    <alternativeName>
        <fullName evidence="5">ATP:AMP phosphotransferase</fullName>
    </alternativeName>
    <alternativeName>
        <fullName evidence="5">Adenylate monophosphate kinase</fullName>
    </alternativeName>
</protein>
<feature type="binding site" evidence="5">
    <location>
        <begin position="58"/>
        <end position="60"/>
    </location>
    <ligand>
        <name>AMP</name>
        <dbReference type="ChEBI" id="CHEBI:456215"/>
    </ligand>
</feature>
<dbReference type="HAMAP" id="MF_00235">
    <property type="entry name" value="Adenylate_kinase_Adk"/>
    <property type="match status" value="1"/>
</dbReference>
<dbReference type="InterPro" id="IPR027417">
    <property type="entry name" value="P-loop_NTPase"/>
</dbReference>
<dbReference type="Pfam" id="PF00406">
    <property type="entry name" value="ADK"/>
    <property type="match status" value="1"/>
</dbReference>
<comment type="catalytic activity">
    <reaction evidence="5 7">
        <text>AMP + ATP = 2 ADP</text>
        <dbReference type="Rhea" id="RHEA:12973"/>
        <dbReference type="ChEBI" id="CHEBI:30616"/>
        <dbReference type="ChEBI" id="CHEBI:456215"/>
        <dbReference type="ChEBI" id="CHEBI:456216"/>
        <dbReference type="EC" id="2.7.4.3"/>
    </reaction>
</comment>
<evidence type="ECO:0000313" key="9">
    <source>
        <dbReference type="Proteomes" id="UP000190056"/>
    </source>
</evidence>
<dbReference type="Gene3D" id="3.40.50.300">
    <property type="entry name" value="P-loop containing nucleotide triphosphate hydrolases"/>
    <property type="match status" value="1"/>
</dbReference>
<dbReference type="GO" id="GO:0004017">
    <property type="term" value="F:AMP kinase activity"/>
    <property type="evidence" value="ECO:0007669"/>
    <property type="project" value="UniProtKB-UniRule"/>
</dbReference>
<dbReference type="InterPro" id="IPR006259">
    <property type="entry name" value="Adenyl_kin_sub"/>
</dbReference>
<dbReference type="NCBIfam" id="NF011104">
    <property type="entry name" value="PRK14531.1"/>
    <property type="match status" value="1"/>
</dbReference>
<dbReference type="EC" id="2.7.4.3" evidence="5 7"/>
<dbReference type="GO" id="GO:0005524">
    <property type="term" value="F:ATP binding"/>
    <property type="evidence" value="ECO:0007669"/>
    <property type="project" value="UniProtKB-UniRule"/>
</dbReference>
<feature type="binding site" evidence="5">
    <location>
        <position position="128"/>
    </location>
    <ligand>
        <name>ATP</name>
        <dbReference type="ChEBI" id="CHEBI:30616"/>
    </ligand>
</feature>
<dbReference type="InterPro" id="IPR000850">
    <property type="entry name" value="Adenylat/UMP-CMP_kin"/>
</dbReference>
<dbReference type="EMBL" id="MTPU01000036">
    <property type="protein sequence ID" value="OPH09875.1"/>
    <property type="molecule type" value="Genomic_DNA"/>
</dbReference>
<comment type="subunit">
    <text evidence="5 7">Monomer.</text>
</comment>
<name>A0A9Q5QWX4_9CYAN</name>
<dbReference type="NCBIfam" id="NF011100">
    <property type="entry name" value="PRK14527.1"/>
    <property type="match status" value="1"/>
</dbReference>
<dbReference type="AlphaFoldDB" id="A0A9Q5QWX4"/>
<evidence type="ECO:0000256" key="5">
    <source>
        <dbReference type="HAMAP-Rule" id="MF_00235"/>
    </source>
</evidence>
<comment type="function">
    <text evidence="5">Catalyzes the reversible transfer of the terminal phosphate group between ATP and AMP. Plays an important role in cellular energy homeostasis and in adenine nucleotide metabolism.</text>
</comment>
<keyword evidence="4 5" id="KW-0418">Kinase</keyword>
<feature type="binding site" evidence="5">
    <location>
        <position position="37"/>
    </location>
    <ligand>
        <name>AMP</name>
        <dbReference type="ChEBI" id="CHEBI:456215"/>
    </ligand>
</feature>
<sequence length="191" mass="21188">MTRLIFLGPPGAGKGTQAKVLADFLQVPHISTGDILRQAITDQTALGVKAQEYMDKGDLVPDQLVQDMVEERLEKSDAQKGWILDGFPRTVSQAVFLGNLLDRIQGDSERVVNLDAPDEIVVSRLLGRGRKDDLEDVIRHRLNVYRRDTAPLIQYYGDRQKLLTVNGNQSQEEVTSALKMAITVAGDDPSF</sequence>
<keyword evidence="5" id="KW-0963">Cytoplasm</keyword>
<dbReference type="SUPFAM" id="SSF52540">
    <property type="entry name" value="P-loop containing nucleoside triphosphate hydrolases"/>
    <property type="match status" value="1"/>
</dbReference>
<dbReference type="RefSeq" id="WP_071247496.1">
    <property type="nucleotide sequence ID" value="NZ_MTPU01000036.1"/>
</dbReference>
<feature type="binding site" evidence="5">
    <location>
        <position position="169"/>
    </location>
    <ligand>
        <name>ATP</name>
        <dbReference type="ChEBI" id="CHEBI:30616"/>
    </ligand>
</feature>
<feature type="binding site" evidence="5">
    <location>
        <position position="93"/>
    </location>
    <ligand>
        <name>AMP</name>
        <dbReference type="ChEBI" id="CHEBI:456215"/>
    </ligand>
</feature>
<comment type="domain">
    <text evidence="5">Consists of three domains, a large central CORE domain and two small peripheral domains, NMPbind and LID, which undergo movements during catalysis. The LID domain closes over the site of phosphoryl transfer upon ATP binding. Assembling and dissambling the active center during each catalytic cycle provides an effective means to prevent ATP hydrolysis.</text>
</comment>
<evidence type="ECO:0000256" key="3">
    <source>
        <dbReference type="ARBA" id="ARBA00022741"/>
    </source>
</evidence>
<proteinExistence type="inferred from homology"/>
<comment type="caution">
    <text evidence="5">Lacks conserved residue(s) required for the propagation of feature annotation.</text>
</comment>
<evidence type="ECO:0000256" key="7">
    <source>
        <dbReference type="RuleBase" id="RU003331"/>
    </source>
</evidence>
<keyword evidence="3 5" id="KW-0547">Nucleotide-binding</keyword>
<dbReference type="PROSITE" id="PS00113">
    <property type="entry name" value="ADENYLATE_KINASE"/>
    <property type="match status" value="1"/>
</dbReference>
<comment type="subcellular location">
    <subcellularLocation>
        <location evidence="5 7">Cytoplasm</location>
    </subcellularLocation>
</comment>
<dbReference type="InterPro" id="IPR033690">
    <property type="entry name" value="Adenylat_kinase_CS"/>
</dbReference>
<dbReference type="PRINTS" id="PR00094">
    <property type="entry name" value="ADENYLTKNASE"/>
</dbReference>
<dbReference type="PANTHER" id="PTHR23359">
    <property type="entry name" value="NUCLEOTIDE KINASE"/>
    <property type="match status" value="1"/>
</dbReference>
<feature type="binding site" evidence="5">
    <location>
        <begin position="11"/>
        <end position="16"/>
    </location>
    <ligand>
        <name>ATP</name>
        <dbReference type="ChEBI" id="CHEBI:30616"/>
    </ligand>
</feature>
<keyword evidence="5 7" id="KW-0067">ATP-binding</keyword>
<keyword evidence="2 5" id="KW-0545">Nucleotide biosynthesis</keyword>
<evidence type="ECO:0000313" key="8">
    <source>
        <dbReference type="EMBL" id="OPH09875.1"/>
    </source>
</evidence>
<feature type="binding site" evidence="5">
    <location>
        <position position="32"/>
    </location>
    <ligand>
        <name>AMP</name>
        <dbReference type="ChEBI" id="CHEBI:456215"/>
    </ligand>
</feature>
<accession>A0A9Q5QWX4</accession>
<organism evidence="8 9">
    <name type="scientific">Cylindrospermopsis raciborskii CENA302</name>
    <dbReference type="NCBI Taxonomy" id="1170768"/>
    <lineage>
        <taxon>Bacteria</taxon>
        <taxon>Bacillati</taxon>
        <taxon>Cyanobacteriota</taxon>
        <taxon>Cyanophyceae</taxon>
        <taxon>Nostocales</taxon>
        <taxon>Aphanizomenonaceae</taxon>
        <taxon>Cylindrospermopsis</taxon>
    </lineage>
</organism>
<dbReference type="GO" id="GO:0044209">
    <property type="term" value="P:AMP salvage"/>
    <property type="evidence" value="ECO:0007669"/>
    <property type="project" value="UniProtKB-UniRule"/>
</dbReference>
<feature type="binding site" evidence="5">
    <location>
        <begin position="86"/>
        <end position="89"/>
    </location>
    <ligand>
        <name>AMP</name>
        <dbReference type="ChEBI" id="CHEBI:456215"/>
    </ligand>
</feature>
<reference evidence="8 9" key="1">
    <citation type="submission" date="2017-01" db="EMBL/GenBank/DDBJ databases">
        <authorList>
            <person name="Abreu V.A."/>
            <person name="Popin R.V."/>
            <person name="Rigonato J."/>
            <person name="Andreote A.P."/>
            <person name="Schaker P.C."/>
            <person name="Hoff-Risseti C."/>
            <person name="Alvarenga D.O."/>
            <person name="Varani A.M."/>
            <person name="Fiore M.F."/>
        </authorList>
    </citation>
    <scope>NUCLEOTIDE SEQUENCE [LARGE SCALE GENOMIC DNA]</scope>
    <source>
        <strain evidence="8 9">CENA302</strain>
    </source>
</reference>
<dbReference type="Proteomes" id="UP000190056">
    <property type="component" value="Unassembled WGS sequence"/>
</dbReference>
<feature type="region of interest" description="NMP" evidence="5">
    <location>
        <begin position="31"/>
        <end position="60"/>
    </location>
</feature>
<evidence type="ECO:0000256" key="1">
    <source>
        <dbReference type="ARBA" id="ARBA00022679"/>
    </source>
</evidence>
<dbReference type="NCBIfam" id="NF011101">
    <property type="entry name" value="PRK14528.1"/>
    <property type="match status" value="1"/>
</dbReference>
<comment type="similarity">
    <text evidence="5 6">Belongs to the adenylate kinase family.</text>
</comment>
<dbReference type="NCBIfam" id="NF011105">
    <property type="entry name" value="PRK14532.1"/>
    <property type="match status" value="1"/>
</dbReference>
<dbReference type="NCBIfam" id="NF002700">
    <property type="entry name" value="PRK02496.1"/>
    <property type="match status" value="1"/>
</dbReference>
<evidence type="ECO:0000256" key="2">
    <source>
        <dbReference type="ARBA" id="ARBA00022727"/>
    </source>
</evidence>
<dbReference type="GO" id="GO:0005737">
    <property type="term" value="C:cytoplasm"/>
    <property type="evidence" value="ECO:0007669"/>
    <property type="project" value="UniProtKB-SubCell"/>
</dbReference>
<feature type="binding site" evidence="5">
    <location>
        <position position="141"/>
    </location>
    <ligand>
        <name>AMP</name>
        <dbReference type="ChEBI" id="CHEBI:456215"/>
    </ligand>
</feature>
<dbReference type="CDD" id="cd01428">
    <property type="entry name" value="ADK"/>
    <property type="match status" value="1"/>
</dbReference>
<gene>
    <name evidence="5" type="primary">adk</name>
    <name evidence="8" type="ORF">CENA302_08775</name>
</gene>
<feature type="binding site" evidence="5">
    <location>
        <position position="130"/>
    </location>
    <ligand>
        <name>AMP</name>
        <dbReference type="ChEBI" id="CHEBI:456215"/>
    </ligand>
</feature>
<keyword evidence="1 5" id="KW-0808">Transferase</keyword>
<comment type="pathway">
    <text evidence="5">Purine metabolism; AMP biosynthesis via salvage pathway; AMP from ADP: step 1/1.</text>
</comment>
<evidence type="ECO:0000256" key="4">
    <source>
        <dbReference type="ARBA" id="ARBA00022777"/>
    </source>
</evidence>
<dbReference type="NCBIfam" id="NF001381">
    <property type="entry name" value="PRK00279.1-3"/>
    <property type="match status" value="1"/>
</dbReference>
<evidence type="ECO:0000256" key="6">
    <source>
        <dbReference type="RuleBase" id="RU003330"/>
    </source>
</evidence>
<comment type="caution">
    <text evidence="8">The sequence shown here is derived from an EMBL/GenBank/DDBJ whole genome shotgun (WGS) entry which is preliminary data.</text>
</comment>